<sequence length="39" mass="4531">MKKHEKYLLGIFGGCALLSAAFLRLYLRSWYGMQSLYSD</sequence>
<accession>A0A1K1NZA7</accession>
<evidence type="ECO:0000313" key="3">
    <source>
        <dbReference type="Proteomes" id="UP000183461"/>
    </source>
</evidence>
<dbReference type="AlphaFoldDB" id="A0A1K1NZA7"/>
<keyword evidence="1" id="KW-0812">Transmembrane</keyword>
<feature type="transmembrane region" description="Helical" evidence="1">
    <location>
        <begin position="7"/>
        <end position="27"/>
    </location>
</feature>
<gene>
    <name evidence="2" type="ORF">SAMN02910280_2358</name>
</gene>
<keyword evidence="1" id="KW-0472">Membrane</keyword>
<name>A0A1K1NZA7_RUMFL</name>
<reference evidence="2 3" key="1">
    <citation type="submission" date="2016-11" db="EMBL/GenBank/DDBJ databases">
        <authorList>
            <person name="Jaros S."/>
            <person name="Januszkiewicz K."/>
            <person name="Wedrychowicz H."/>
        </authorList>
    </citation>
    <scope>NUCLEOTIDE SEQUENCE [LARGE SCALE GENOMIC DNA]</scope>
    <source>
        <strain evidence="2 3">YL228</strain>
    </source>
</reference>
<protein>
    <submittedName>
        <fullName evidence="2">Uncharacterized protein</fullName>
    </submittedName>
</protein>
<evidence type="ECO:0000313" key="2">
    <source>
        <dbReference type="EMBL" id="SFW40579.1"/>
    </source>
</evidence>
<keyword evidence="1" id="KW-1133">Transmembrane helix</keyword>
<evidence type="ECO:0000256" key="1">
    <source>
        <dbReference type="SAM" id="Phobius"/>
    </source>
</evidence>
<organism evidence="2 3">
    <name type="scientific">Ruminococcus flavefaciens</name>
    <dbReference type="NCBI Taxonomy" id="1265"/>
    <lineage>
        <taxon>Bacteria</taxon>
        <taxon>Bacillati</taxon>
        <taxon>Bacillota</taxon>
        <taxon>Clostridia</taxon>
        <taxon>Eubacteriales</taxon>
        <taxon>Oscillospiraceae</taxon>
        <taxon>Ruminococcus</taxon>
    </lineage>
</organism>
<dbReference type="Proteomes" id="UP000183461">
    <property type="component" value="Unassembled WGS sequence"/>
</dbReference>
<proteinExistence type="predicted"/>
<dbReference type="EMBL" id="FPIP01000006">
    <property type="protein sequence ID" value="SFW40579.1"/>
    <property type="molecule type" value="Genomic_DNA"/>
</dbReference>